<keyword evidence="2" id="KW-1185">Reference proteome</keyword>
<reference evidence="1 2" key="3">
    <citation type="journal article" date="2003" name="Proc. Natl. Acad. Sci. U.S.A.">
        <title>A secreted high-affinity inhibitor of human TNF from Tanapox virus.</title>
        <authorList>
            <person name="Brunetti C.R."/>
            <person name="Paulose-Murphy M."/>
            <person name="Singh R."/>
            <person name="Qin J."/>
            <person name="Barrett J.W."/>
            <person name="Tardivel A."/>
            <person name="Schneider P."/>
            <person name="Essani K."/>
            <person name="McFadden G."/>
        </authorList>
    </citation>
    <scope>NUCLEOTIDE SEQUENCE [LARGE SCALE GENOMIC DNA]</scope>
    <source>
        <strain evidence="2">VR587</strain>
    </source>
</reference>
<dbReference type="RefSeq" id="NP_938285.1">
    <property type="nucleotide sequence ID" value="NC_005179.1"/>
</dbReference>
<evidence type="ECO:0000313" key="2">
    <source>
        <dbReference type="Proteomes" id="UP000008596"/>
    </source>
</evidence>
<reference evidence="1 2" key="1">
    <citation type="journal article" date="1995" name="J. Gen. Virol.">
        <title>Identification and characterization of the thymidine kinase gene of Yaba virus.</title>
        <authorList>
            <person name="Amano H."/>
            <person name="Ueda Y."/>
            <person name="Miyamura T."/>
        </authorList>
    </citation>
    <scope>NUCLEOTIDE SEQUENCE [LARGE SCALE GENOMIC DNA]</scope>
    <source>
        <strain evidence="2">VR587</strain>
    </source>
</reference>
<dbReference type="Pfam" id="PF04596">
    <property type="entry name" value="Pox_F15"/>
    <property type="match status" value="1"/>
</dbReference>
<organism evidence="1 2">
    <name type="scientific">Yaba monkey tumor virus (strain VR587)</name>
    <name type="common">YMTV</name>
    <dbReference type="NCBI Taxonomy" id="928314"/>
    <lineage>
        <taxon>Viruses</taxon>
        <taxon>Varidnaviria</taxon>
        <taxon>Bamfordvirae</taxon>
        <taxon>Nucleocytoviricota</taxon>
        <taxon>Pokkesviricetes</taxon>
        <taxon>Chitovirales</taxon>
        <taxon>Poxviridae</taxon>
        <taxon>Chordopoxvirinae</taxon>
        <taxon>Yatapoxvirus</taxon>
        <taxon>Yatapoxvirus yabapox</taxon>
        <taxon>Yaba monkey tumor virus</taxon>
    </lineage>
</organism>
<dbReference type="KEGG" id="vg:2943641"/>
<organismHost>
    <name type="scientific">Homo sapiens</name>
    <name type="common">Human</name>
    <dbReference type="NCBI Taxonomy" id="9606"/>
</organismHost>
<sequence length="148" mass="17240">MNVTVLSDLMLLNPFKNMNKVIINLNDNCVLGNRCFVKLDKVRCIPSNSVETSKPILIKGCKFTLPELLYSPFHFRRPQVQYLMPGFVLYCIEEAKKNKSESRYCIVDNDIETDELKINIFVPTFLKSVYVIIGLRVKHFWSSKFKIE</sequence>
<dbReference type="EMBL" id="AY386371">
    <property type="protein sequence ID" value="AAR07386.1"/>
    <property type="molecule type" value="Genomic_DNA"/>
</dbReference>
<reference evidence="1 2" key="2">
    <citation type="journal article" date="2003" name="J. Virol.">
        <title>Complete genomic sequence and comparative analysis of the tumorigenic poxvirus Yaba monkey tumor virus.</title>
        <authorList>
            <person name="Brunetti C.R."/>
            <person name="Amano H."/>
            <person name="Ueda Y."/>
            <person name="Qin J."/>
            <person name="Miyamura T."/>
            <person name="Suzuki T."/>
            <person name="Li X."/>
            <person name="Barrett J.W."/>
            <person name="McFadden G."/>
        </authorList>
    </citation>
    <scope>NUCLEOTIDE SEQUENCE [LARGE SCALE GENOMIC DNA]</scope>
    <source>
        <strain evidence="2">VR587</strain>
    </source>
</reference>
<evidence type="ECO:0000313" key="1">
    <source>
        <dbReference type="EMBL" id="AAR07386.1"/>
    </source>
</evidence>
<dbReference type="PIRSF" id="PIRSF015694">
    <property type="entry name" value="VAC_F15L"/>
    <property type="match status" value="1"/>
</dbReference>
<organismHost>
    <name type="scientific">Papio hamadryas</name>
    <name type="common">Hamadryas baboon</name>
    <dbReference type="NCBI Taxonomy" id="9557"/>
</organismHost>
<proteinExistence type="predicted"/>
<organismHost>
    <name type="scientific">Erythrocebus patas</name>
    <name type="common">Red guenon</name>
    <name type="synonym">Cercopithecus patas</name>
    <dbReference type="NCBI Taxonomy" id="9538"/>
</organismHost>
<dbReference type="InterPro" id="IPR007675">
    <property type="entry name" value="Poxvirus_F15"/>
</dbReference>
<dbReference type="GeneID" id="2943641"/>
<name>Q6TUY3_YMTV5</name>
<protein>
    <submittedName>
        <fullName evidence="1">29L</fullName>
    </submittedName>
</protein>
<accession>Q6TUY3</accession>
<organismHost>
    <name type="scientific">Macaca</name>
    <name type="common">macaques</name>
    <dbReference type="NCBI Taxonomy" id="9539"/>
</organismHost>
<dbReference type="Proteomes" id="UP000008596">
    <property type="component" value="Segment"/>
</dbReference>